<dbReference type="SUPFAM" id="SSF74853">
    <property type="entry name" value="Lamin A/C globular tail domain"/>
    <property type="match status" value="1"/>
</dbReference>
<dbReference type="Gene3D" id="2.60.40.1260">
    <property type="entry name" value="Lamin Tail domain"/>
    <property type="match status" value="1"/>
</dbReference>
<comment type="caution">
    <text evidence="2">The sequence shown here is derived from an EMBL/GenBank/DDBJ whole genome shotgun (WGS) entry which is preliminary data.</text>
</comment>
<dbReference type="Pfam" id="PF00932">
    <property type="entry name" value="LTD"/>
    <property type="match status" value="1"/>
</dbReference>
<dbReference type="PROSITE" id="PS51841">
    <property type="entry name" value="LTD"/>
    <property type="match status" value="1"/>
</dbReference>
<gene>
    <name evidence="2" type="ORF">S01H1_62466</name>
</gene>
<organism evidence="2">
    <name type="scientific">marine sediment metagenome</name>
    <dbReference type="NCBI Taxonomy" id="412755"/>
    <lineage>
        <taxon>unclassified sequences</taxon>
        <taxon>metagenomes</taxon>
        <taxon>ecological metagenomes</taxon>
    </lineage>
</organism>
<dbReference type="InterPro" id="IPR036415">
    <property type="entry name" value="Lamin_tail_dom_sf"/>
</dbReference>
<name>X0Y1P6_9ZZZZ</name>
<feature type="non-terminal residue" evidence="2">
    <location>
        <position position="1"/>
    </location>
</feature>
<evidence type="ECO:0000259" key="1">
    <source>
        <dbReference type="PROSITE" id="PS51841"/>
    </source>
</evidence>
<dbReference type="EMBL" id="BARS01041031">
    <property type="protein sequence ID" value="GAG41282.1"/>
    <property type="molecule type" value="Genomic_DNA"/>
</dbReference>
<proteinExistence type="predicted"/>
<reference evidence="2" key="1">
    <citation type="journal article" date="2014" name="Front. Microbiol.">
        <title>High frequency of phylogenetically diverse reductive dehalogenase-homologous genes in deep subseafloor sedimentary metagenomes.</title>
        <authorList>
            <person name="Kawai M."/>
            <person name="Futagami T."/>
            <person name="Toyoda A."/>
            <person name="Takaki Y."/>
            <person name="Nishi S."/>
            <person name="Hori S."/>
            <person name="Arai W."/>
            <person name="Tsubouchi T."/>
            <person name="Morono Y."/>
            <person name="Uchiyama I."/>
            <person name="Ito T."/>
            <person name="Fujiyama A."/>
            <person name="Inagaki F."/>
            <person name="Takami H."/>
        </authorList>
    </citation>
    <scope>NUCLEOTIDE SEQUENCE</scope>
    <source>
        <strain evidence="2">Expedition CK06-06</strain>
    </source>
</reference>
<sequence>RIRPLEGLGHEVSKEIEIGGVMDSLCIYLTEDPIVLNTSYSGISINEFLPNPAGYDDAPMPGGEWVELYNSGNQSIDVKGLILNDDFGNGLEITEVNVKDSTIIDPDSLLVIYRNGNGKLELNNNGLDQVILSYGATVIDSVSYSDAAEGNSYAYVEGVGWQHTKPTPNEENVNYNDVKDSHFEIGSISDLDSDNETEFGDIIKVNFNVYKGDTTKSSIKLYIENDEHRITKLTKAALHNKFTNYSLTLPIP</sequence>
<evidence type="ECO:0000313" key="2">
    <source>
        <dbReference type="EMBL" id="GAG41282.1"/>
    </source>
</evidence>
<feature type="non-terminal residue" evidence="2">
    <location>
        <position position="252"/>
    </location>
</feature>
<dbReference type="AlphaFoldDB" id="X0Y1P6"/>
<protein>
    <recommendedName>
        <fullName evidence="1">LTD domain-containing protein</fullName>
    </recommendedName>
</protein>
<dbReference type="InterPro" id="IPR001322">
    <property type="entry name" value="Lamin_tail_dom"/>
</dbReference>
<feature type="domain" description="LTD" evidence="1">
    <location>
        <begin position="32"/>
        <end position="146"/>
    </location>
</feature>
<accession>X0Y1P6</accession>